<dbReference type="InterPro" id="IPR040976">
    <property type="entry name" value="Pkinase_fungal"/>
</dbReference>
<dbReference type="EMBL" id="JABBWM010000002">
    <property type="protein sequence ID" value="KAG2119863.1"/>
    <property type="molecule type" value="Genomic_DNA"/>
</dbReference>
<dbReference type="Pfam" id="PF17667">
    <property type="entry name" value="Pkinase_fungal"/>
    <property type="match status" value="1"/>
</dbReference>
<dbReference type="SUPFAM" id="SSF56112">
    <property type="entry name" value="Protein kinase-like (PK-like)"/>
    <property type="match status" value="1"/>
</dbReference>
<proteinExistence type="predicted"/>
<dbReference type="InterPro" id="IPR011009">
    <property type="entry name" value="Kinase-like_dom_sf"/>
</dbReference>
<gene>
    <name evidence="2" type="ORF">F5147DRAFT_767327</name>
</gene>
<evidence type="ECO:0000313" key="3">
    <source>
        <dbReference type="Proteomes" id="UP000823399"/>
    </source>
</evidence>
<evidence type="ECO:0000259" key="1">
    <source>
        <dbReference type="Pfam" id="PF17667"/>
    </source>
</evidence>
<evidence type="ECO:0000313" key="2">
    <source>
        <dbReference type="EMBL" id="KAG2119863.1"/>
    </source>
</evidence>
<name>A0A9P7FLW7_9AGAM</name>
<keyword evidence="3" id="KW-1185">Reference proteome</keyword>
<comment type="caution">
    <text evidence="2">The sequence shown here is derived from an EMBL/GenBank/DDBJ whole genome shotgun (WGS) entry which is preliminary data.</text>
</comment>
<dbReference type="GeneID" id="64703130"/>
<reference evidence="2" key="1">
    <citation type="journal article" date="2020" name="New Phytol.">
        <title>Comparative genomics reveals dynamic genome evolution in host specialist ectomycorrhizal fungi.</title>
        <authorList>
            <person name="Lofgren L.A."/>
            <person name="Nguyen N.H."/>
            <person name="Vilgalys R."/>
            <person name="Ruytinx J."/>
            <person name="Liao H.L."/>
            <person name="Branco S."/>
            <person name="Kuo A."/>
            <person name="LaButti K."/>
            <person name="Lipzen A."/>
            <person name="Andreopoulos W."/>
            <person name="Pangilinan J."/>
            <person name="Riley R."/>
            <person name="Hundley H."/>
            <person name="Na H."/>
            <person name="Barry K."/>
            <person name="Grigoriev I.V."/>
            <person name="Stajich J.E."/>
            <person name="Kennedy P.G."/>
        </authorList>
    </citation>
    <scope>NUCLEOTIDE SEQUENCE</scope>
    <source>
        <strain evidence="2">FC423</strain>
    </source>
</reference>
<dbReference type="OrthoDB" id="2682511at2759"/>
<dbReference type="RefSeq" id="XP_041299689.1">
    <property type="nucleotide sequence ID" value="XM_041440871.1"/>
</dbReference>
<accession>A0A9P7FLW7</accession>
<dbReference type="AlphaFoldDB" id="A0A9P7FLW7"/>
<sequence length="257" mass="28767">MSSNLLLCLASQIPQELTESISSITPHPSQFPYSTHSPKPCGKICVGDTMYIIKKIISVTWGLVGCGSICYLVSLDREDYIVKDHWVLSNHNDVILNEIEILQLMHSVPGIPELVDYSLIMTSEGEVDNTQCYCKWEHQSTQGTSYTHVCLVLKLCACPLHMFHMLKELVRVLRDIVIIQKSVVEERKILYCNCSLNNTIILDDFDISKGFLIDWEFAVCITTDNKYLIGGTGTVPFMSLWASQSYFTVAATGEGGS</sequence>
<organism evidence="2 3">
    <name type="scientific">Suillus discolor</name>
    <dbReference type="NCBI Taxonomy" id="1912936"/>
    <lineage>
        <taxon>Eukaryota</taxon>
        <taxon>Fungi</taxon>
        <taxon>Dikarya</taxon>
        <taxon>Basidiomycota</taxon>
        <taxon>Agaricomycotina</taxon>
        <taxon>Agaricomycetes</taxon>
        <taxon>Agaricomycetidae</taxon>
        <taxon>Boletales</taxon>
        <taxon>Suillineae</taxon>
        <taxon>Suillaceae</taxon>
        <taxon>Suillus</taxon>
    </lineage>
</organism>
<protein>
    <recommendedName>
        <fullName evidence="1">Fungal-type protein kinase domain-containing protein</fullName>
    </recommendedName>
</protein>
<feature type="domain" description="Fungal-type protein kinase" evidence="1">
    <location>
        <begin position="49"/>
        <end position="240"/>
    </location>
</feature>
<dbReference type="Proteomes" id="UP000823399">
    <property type="component" value="Unassembled WGS sequence"/>
</dbReference>